<organism evidence="6 7">
    <name type="scientific">Candidatus Magasanikbacteria bacterium RIFOXYD2_FULL_41_14</name>
    <dbReference type="NCBI Taxonomy" id="1798709"/>
    <lineage>
        <taxon>Bacteria</taxon>
        <taxon>Candidatus Magasanikiibacteriota</taxon>
    </lineage>
</organism>
<evidence type="ECO:0000313" key="7">
    <source>
        <dbReference type="Proteomes" id="UP000178254"/>
    </source>
</evidence>
<comment type="similarity">
    <text evidence="1 4 5">Belongs to the bacterial ribosomal protein bL17 family.</text>
</comment>
<dbReference type="AlphaFoldDB" id="A0A1F6PGG2"/>
<dbReference type="SUPFAM" id="SSF64263">
    <property type="entry name" value="Prokaryotic ribosomal protein L17"/>
    <property type="match status" value="1"/>
</dbReference>
<dbReference type="NCBIfam" id="TIGR00059">
    <property type="entry name" value="L17"/>
    <property type="match status" value="1"/>
</dbReference>
<sequence>MRHQKKNATLDRNSANRRSLFANLAESLILHEKIQTTSAKAKALRPVVEKLISKAKANTLAARREIMRVVYTQAAVKKLMEVIAPRYSERAGGFTRIIKTGNRKGDNAEKSVIELV</sequence>
<dbReference type="PANTHER" id="PTHR14413">
    <property type="entry name" value="RIBOSOMAL PROTEIN L17"/>
    <property type="match status" value="1"/>
</dbReference>
<accession>A0A1F6PGG2</accession>
<dbReference type="Gene3D" id="3.90.1030.10">
    <property type="entry name" value="Ribosomal protein L17"/>
    <property type="match status" value="1"/>
</dbReference>
<evidence type="ECO:0000256" key="2">
    <source>
        <dbReference type="ARBA" id="ARBA00022980"/>
    </source>
</evidence>
<dbReference type="GO" id="GO:0003735">
    <property type="term" value="F:structural constituent of ribosome"/>
    <property type="evidence" value="ECO:0007669"/>
    <property type="project" value="InterPro"/>
</dbReference>
<keyword evidence="3 4" id="KW-0687">Ribonucleoprotein</keyword>
<evidence type="ECO:0000256" key="3">
    <source>
        <dbReference type="ARBA" id="ARBA00023274"/>
    </source>
</evidence>
<comment type="subunit">
    <text evidence="4">Part of the 50S ribosomal subunit. Contacts protein L32.</text>
</comment>
<protein>
    <recommendedName>
        <fullName evidence="4">Large ribosomal subunit protein bL17</fullName>
    </recommendedName>
</protein>
<dbReference type="PANTHER" id="PTHR14413:SF16">
    <property type="entry name" value="LARGE RIBOSOMAL SUBUNIT PROTEIN BL17M"/>
    <property type="match status" value="1"/>
</dbReference>
<evidence type="ECO:0000313" key="6">
    <source>
        <dbReference type="EMBL" id="OGH95014.1"/>
    </source>
</evidence>
<dbReference type="InterPro" id="IPR000456">
    <property type="entry name" value="Ribosomal_bL17"/>
</dbReference>
<comment type="caution">
    <text evidence="6">The sequence shown here is derived from an EMBL/GenBank/DDBJ whole genome shotgun (WGS) entry which is preliminary data.</text>
</comment>
<gene>
    <name evidence="4" type="primary">rplQ</name>
    <name evidence="6" type="ORF">A2538_05010</name>
</gene>
<evidence type="ECO:0000256" key="1">
    <source>
        <dbReference type="ARBA" id="ARBA00008777"/>
    </source>
</evidence>
<dbReference type="GO" id="GO:0022625">
    <property type="term" value="C:cytosolic large ribosomal subunit"/>
    <property type="evidence" value="ECO:0007669"/>
    <property type="project" value="TreeGrafter"/>
</dbReference>
<proteinExistence type="inferred from homology"/>
<evidence type="ECO:0000256" key="5">
    <source>
        <dbReference type="RuleBase" id="RU000660"/>
    </source>
</evidence>
<dbReference type="Pfam" id="PF01196">
    <property type="entry name" value="Ribosomal_L17"/>
    <property type="match status" value="1"/>
</dbReference>
<dbReference type="InterPro" id="IPR036373">
    <property type="entry name" value="Ribosomal_bL17_sf"/>
</dbReference>
<name>A0A1F6PGG2_9BACT</name>
<dbReference type="Proteomes" id="UP000178254">
    <property type="component" value="Unassembled WGS sequence"/>
</dbReference>
<dbReference type="EMBL" id="MFRE01000005">
    <property type="protein sequence ID" value="OGH95014.1"/>
    <property type="molecule type" value="Genomic_DNA"/>
</dbReference>
<reference evidence="6 7" key="1">
    <citation type="journal article" date="2016" name="Nat. Commun.">
        <title>Thousands of microbial genomes shed light on interconnected biogeochemical processes in an aquifer system.</title>
        <authorList>
            <person name="Anantharaman K."/>
            <person name="Brown C.T."/>
            <person name="Hug L.A."/>
            <person name="Sharon I."/>
            <person name="Castelle C.J."/>
            <person name="Probst A.J."/>
            <person name="Thomas B.C."/>
            <person name="Singh A."/>
            <person name="Wilkins M.J."/>
            <person name="Karaoz U."/>
            <person name="Brodie E.L."/>
            <person name="Williams K.H."/>
            <person name="Hubbard S.S."/>
            <person name="Banfield J.F."/>
        </authorList>
    </citation>
    <scope>NUCLEOTIDE SEQUENCE [LARGE SCALE GENOMIC DNA]</scope>
</reference>
<keyword evidence="2 4" id="KW-0689">Ribosomal protein</keyword>
<dbReference type="GO" id="GO:0006412">
    <property type="term" value="P:translation"/>
    <property type="evidence" value="ECO:0007669"/>
    <property type="project" value="UniProtKB-UniRule"/>
</dbReference>
<dbReference type="STRING" id="1798709.A2538_05010"/>
<dbReference type="HAMAP" id="MF_01368">
    <property type="entry name" value="Ribosomal_bL17"/>
    <property type="match status" value="1"/>
</dbReference>
<evidence type="ECO:0000256" key="4">
    <source>
        <dbReference type="HAMAP-Rule" id="MF_01368"/>
    </source>
</evidence>